<dbReference type="EMBL" id="AB478934">
    <property type="protein sequence ID" value="BAO96322.1"/>
    <property type="molecule type" value="Genomic_DNA"/>
</dbReference>
<feature type="transmembrane region" description="Helical" evidence="8">
    <location>
        <begin position="335"/>
        <end position="358"/>
    </location>
</feature>
<feature type="transmembrane region" description="Helical" evidence="8">
    <location>
        <begin position="171"/>
        <end position="193"/>
    </location>
</feature>
<dbReference type="OMA" id="STWYLVP"/>
<dbReference type="AlphaFoldDB" id="A0A060PVX7"/>
<dbReference type="PANTHER" id="PTHR30294">
    <property type="entry name" value="MEMBRANE COMPONENT OF ABC TRANSPORTER YHHJ-RELATED"/>
    <property type="match status" value="1"/>
</dbReference>
<dbReference type="InterPro" id="IPR051449">
    <property type="entry name" value="ABC-2_transporter_component"/>
</dbReference>
<keyword evidence="4" id="KW-1003">Cell membrane</keyword>
<dbReference type="InterPro" id="IPR013525">
    <property type="entry name" value="ABC2_TM"/>
</dbReference>
<evidence type="ECO:0000256" key="5">
    <source>
        <dbReference type="ARBA" id="ARBA00022692"/>
    </source>
</evidence>
<feature type="transmembrane region" description="Helical" evidence="8">
    <location>
        <begin position="283"/>
        <end position="300"/>
    </location>
</feature>
<keyword evidence="3" id="KW-0813">Transport</keyword>
<proteinExistence type="inferred from homology"/>
<evidence type="ECO:0000313" key="10">
    <source>
        <dbReference type="EMBL" id="BAO96289.1"/>
    </source>
</evidence>
<accession>A0A060PVX7</accession>
<evidence type="ECO:0000256" key="7">
    <source>
        <dbReference type="ARBA" id="ARBA00023136"/>
    </source>
</evidence>
<evidence type="ECO:0000256" key="8">
    <source>
        <dbReference type="SAM" id="Phobius"/>
    </source>
</evidence>
<feature type="domain" description="ABC transmembrane type-2" evidence="9">
    <location>
        <begin position="115"/>
        <end position="361"/>
    </location>
</feature>
<name>A0A060PVX7_STAHA</name>
<comment type="similarity">
    <text evidence="2">Belongs to the ABC-2 integral membrane protein family.</text>
</comment>
<dbReference type="Pfam" id="PF12698">
    <property type="entry name" value="ABC2_membrane_3"/>
    <property type="match status" value="1"/>
</dbReference>
<evidence type="ECO:0000256" key="1">
    <source>
        <dbReference type="ARBA" id="ARBA00004651"/>
    </source>
</evidence>
<dbReference type="GO" id="GO:0140359">
    <property type="term" value="F:ABC-type transporter activity"/>
    <property type="evidence" value="ECO:0007669"/>
    <property type="project" value="InterPro"/>
</dbReference>
<protein>
    <submittedName>
        <fullName evidence="10">ABC transporter, permease protein</fullName>
    </submittedName>
</protein>
<dbReference type="GO" id="GO:0005886">
    <property type="term" value="C:plasma membrane"/>
    <property type="evidence" value="ECO:0007669"/>
    <property type="project" value="UniProtKB-SubCell"/>
</dbReference>
<evidence type="ECO:0000256" key="2">
    <source>
        <dbReference type="ARBA" id="ARBA00007783"/>
    </source>
</evidence>
<dbReference type="RefSeq" id="WP_011274426.1">
    <property type="nucleotide sequence ID" value="NZ_CUER01000066.1"/>
</dbReference>
<keyword evidence="6 8" id="KW-1133">Transmembrane helix</keyword>
<comment type="subcellular location">
    <subcellularLocation>
        <location evidence="1">Cell membrane</location>
        <topology evidence="1">Multi-pass membrane protein</topology>
    </subcellularLocation>
</comment>
<dbReference type="EMBL" id="AB477967">
    <property type="protein sequence ID" value="BAO96289.1"/>
    <property type="molecule type" value="Genomic_DNA"/>
</dbReference>
<evidence type="ECO:0000256" key="4">
    <source>
        <dbReference type="ARBA" id="ARBA00022475"/>
    </source>
</evidence>
<dbReference type="PANTHER" id="PTHR30294:SF38">
    <property type="entry name" value="TRANSPORT PERMEASE PROTEIN"/>
    <property type="match status" value="1"/>
</dbReference>
<evidence type="ECO:0000259" key="9">
    <source>
        <dbReference type="PROSITE" id="PS51012"/>
    </source>
</evidence>
<evidence type="ECO:0000256" key="3">
    <source>
        <dbReference type="ARBA" id="ARBA00022448"/>
    </source>
</evidence>
<sequence length="364" mass="41015">MRFNAIFVRVTKELLRDKRTLALMLLAPVLVLTLMYFIFNTNNDVNLKVGVDENVPNKIVDALPSDKVKIKEYDSPSSIKKTIVNSDLDVYIEKKGDKLDVTYKNEDPSNTGTTKQLLGSAIQKNKLQDMAKVINKIPSNLKQGNSAQGEQITLDNHYLYGDADSTYFDKMFPILIGFFVFFFVFLISGIALLRERTKGTLERLLATAVKRSEIVFGYLAGYGMFAVLQTLIIVFYAIYLLKIEVAGSIWWVLLVNILIALSALAIGIFVSTFANSEFQMVQFIPLVVIPQVFFSGIIPLDSVADWVSSIGYIFPLRYAGDALTNIMIKGEGFNYIWFDITILLVFIIGFTILNIVGLKRYRKV</sequence>
<evidence type="ECO:0000313" key="11">
    <source>
        <dbReference type="EMBL" id="BAO96322.1"/>
    </source>
</evidence>
<feature type="transmembrane region" description="Helical" evidence="8">
    <location>
        <begin position="214"/>
        <end position="238"/>
    </location>
</feature>
<organism evidence="10">
    <name type="scientific">Staphylococcus haemolyticus</name>
    <dbReference type="NCBI Taxonomy" id="1283"/>
    <lineage>
        <taxon>Bacteria</taxon>
        <taxon>Bacillati</taxon>
        <taxon>Bacillota</taxon>
        <taxon>Bacilli</taxon>
        <taxon>Bacillales</taxon>
        <taxon>Staphylococcaceae</taxon>
        <taxon>Staphylococcus</taxon>
    </lineage>
</organism>
<evidence type="ECO:0000256" key="6">
    <source>
        <dbReference type="ARBA" id="ARBA00022989"/>
    </source>
</evidence>
<keyword evidence="5 8" id="KW-0812">Transmembrane</keyword>
<reference evidence="10" key="1">
    <citation type="submission" date="2009-01" db="EMBL/GenBank/DDBJ databases">
        <title>Hot accumulation and evolution of cassette chromosome in Staphylococcus haemolyticus.</title>
        <authorList>
            <person name="Han X."/>
            <person name="Ito T."/>
            <person name="Watanabe S."/>
            <person name="Hoshi S."/>
            <person name="Hiramatsu K."/>
        </authorList>
    </citation>
    <scope>NUCLEOTIDE SEQUENCE</scope>
    <source>
        <strain evidence="10">SH480</strain>
        <strain evidence="11">SH621</strain>
    </source>
</reference>
<feature type="transmembrane region" description="Helical" evidence="8">
    <location>
        <begin position="250"/>
        <end position="271"/>
    </location>
</feature>
<dbReference type="InterPro" id="IPR047817">
    <property type="entry name" value="ABC2_TM_bact-type"/>
</dbReference>
<feature type="transmembrane region" description="Helical" evidence="8">
    <location>
        <begin position="21"/>
        <end position="39"/>
    </location>
</feature>
<dbReference type="GeneID" id="58106126"/>
<dbReference type="PROSITE" id="PS51012">
    <property type="entry name" value="ABC_TM2"/>
    <property type="match status" value="1"/>
</dbReference>
<keyword evidence="7 8" id="KW-0472">Membrane</keyword>